<feature type="domain" description="Pseudouridine synthase RsuA/RluA-like" evidence="1">
    <location>
        <begin position="25"/>
        <end position="158"/>
    </location>
</feature>
<gene>
    <name evidence="2" type="ORF">CHS0354_035299</name>
</gene>
<dbReference type="SUPFAM" id="SSF55120">
    <property type="entry name" value="Pseudouridine synthase"/>
    <property type="match status" value="1"/>
</dbReference>
<dbReference type="InterPro" id="IPR020103">
    <property type="entry name" value="PsdUridine_synth_cat_dom_sf"/>
</dbReference>
<dbReference type="Pfam" id="PF00849">
    <property type="entry name" value="PseudoU_synth_2"/>
    <property type="match status" value="1"/>
</dbReference>
<reference evidence="2" key="1">
    <citation type="journal article" date="2021" name="Genome Biol. Evol.">
        <title>A High-Quality Reference Genome for a Parasitic Bivalve with Doubly Uniparental Inheritance (Bivalvia: Unionida).</title>
        <authorList>
            <person name="Smith C.H."/>
        </authorList>
    </citation>
    <scope>NUCLEOTIDE SEQUENCE</scope>
    <source>
        <strain evidence="2">CHS0354</strain>
    </source>
</reference>
<organism evidence="2 3">
    <name type="scientific">Potamilus streckersoni</name>
    <dbReference type="NCBI Taxonomy" id="2493646"/>
    <lineage>
        <taxon>Eukaryota</taxon>
        <taxon>Metazoa</taxon>
        <taxon>Spiralia</taxon>
        <taxon>Lophotrochozoa</taxon>
        <taxon>Mollusca</taxon>
        <taxon>Bivalvia</taxon>
        <taxon>Autobranchia</taxon>
        <taxon>Heteroconchia</taxon>
        <taxon>Palaeoheterodonta</taxon>
        <taxon>Unionida</taxon>
        <taxon>Unionoidea</taxon>
        <taxon>Unionidae</taxon>
        <taxon>Ambleminae</taxon>
        <taxon>Lampsilini</taxon>
        <taxon>Potamilus</taxon>
    </lineage>
</organism>
<keyword evidence="3" id="KW-1185">Reference proteome</keyword>
<dbReference type="CDD" id="cd02869">
    <property type="entry name" value="PseudoU_synth_RluA_like"/>
    <property type="match status" value="1"/>
</dbReference>
<reference evidence="2" key="2">
    <citation type="journal article" date="2021" name="Genome Biol. Evol.">
        <title>Developing a high-quality reference genome for a parasitic bivalve with doubly uniparental inheritance (Bivalvia: Unionida).</title>
        <authorList>
            <person name="Smith C.H."/>
        </authorList>
    </citation>
    <scope>NUCLEOTIDE SEQUENCE</scope>
    <source>
        <strain evidence="2">CHS0354</strain>
        <tissue evidence="2">Mantle</tissue>
    </source>
</reference>
<dbReference type="Proteomes" id="UP001195483">
    <property type="component" value="Unassembled WGS sequence"/>
</dbReference>
<accession>A0AAE0VMZ4</accession>
<comment type="caution">
    <text evidence="2">The sequence shown here is derived from an EMBL/GenBank/DDBJ whole genome shotgun (WGS) entry which is preliminary data.</text>
</comment>
<dbReference type="InterPro" id="IPR006145">
    <property type="entry name" value="PsdUridine_synth_RsuA/RluA"/>
</dbReference>
<sequence>MEQRTNVIYCPLLRQNINIIYEDNHLIAADKPCGVLSQGDYSGAATLPDSIRHYLKTKYGKPGNVFLGVIHRLDREVSGLIVFAKTSKAAARLSEQIRDRRFVKTLIKHQGYSVISAHPEAKEARLSFRIIGRQAKFCGVEINLHTGRHHQIRVQFASRGNPIAGDRLYGSLSAPEIFGKQGIALHAYSLRFTHPISKEILSIHTPLPVFLKLDLPA</sequence>
<dbReference type="GO" id="GO:0009982">
    <property type="term" value="F:pseudouridine synthase activity"/>
    <property type="evidence" value="ECO:0007669"/>
    <property type="project" value="InterPro"/>
</dbReference>
<dbReference type="Gene3D" id="3.30.2350.10">
    <property type="entry name" value="Pseudouridine synthase"/>
    <property type="match status" value="2"/>
</dbReference>
<protein>
    <recommendedName>
        <fullName evidence="1">Pseudouridine synthase RsuA/RluA-like domain-containing protein</fullName>
    </recommendedName>
</protein>
<evidence type="ECO:0000313" key="3">
    <source>
        <dbReference type="Proteomes" id="UP001195483"/>
    </source>
</evidence>
<dbReference type="InterPro" id="IPR006224">
    <property type="entry name" value="PsdUridine_synth_RluA-like_CS"/>
</dbReference>
<dbReference type="GO" id="GO:0003723">
    <property type="term" value="F:RNA binding"/>
    <property type="evidence" value="ECO:0007669"/>
    <property type="project" value="InterPro"/>
</dbReference>
<dbReference type="GO" id="GO:0001522">
    <property type="term" value="P:pseudouridine synthesis"/>
    <property type="evidence" value="ECO:0007669"/>
    <property type="project" value="InterPro"/>
</dbReference>
<reference evidence="2" key="3">
    <citation type="submission" date="2023-05" db="EMBL/GenBank/DDBJ databases">
        <authorList>
            <person name="Smith C.H."/>
        </authorList>
    </citation>
    <scope>NUCLEOTIDE SEQUENCE</scope>
    <source>
        <strain evidence="2">CHS0354</strain>
        <tissue evidence="2">Mantle</tissue>
    </source>
</reference>
<dbReference type="EMBL" id="JAEAOA010002069">
    <property type="protein sequence ID" value="KAK3584218.1"/>
    <property type="molecule type" value="Genomic_DNA"/>
</dbReference>
<name>A0AAE0VMZ4_9BIVA</name>
<dbReference type="PANTHER" id="PTHR21600">
    <property type="entry name" value="MITOCHONDRIAL RNA PSEUDOURIDINE SYNTHASE"/>
    <property type="match status" value="1"/>
</dbReference>
<proteinExistence type="predicted"/>
<dbReference type="PROSITE" id="PS01129">
    <property type="entry name" value="PSI_RLU"/>
    <property type="match status" value="1"/>
</dbReference>
<dbReference type="AlphaFoldDB" id="A0AAE0VMZ4"/>
<dbReference type="InterPro" id="IPR050188">
    <property type="entry name" value="RluA_PseudoU_synthase"/>
</dbReference>
<evidence type="ECO:0000313" key="2">
    <source>
        <dbReference type="EMBL" id="KAK3584218.1"/>
    </source>
</evidence>
<evidence type="ECO:0000259" key="1">
    <source>
        <dbReference type="Pfam" id="PF00849"/>
    </source>
</evidence>